<dbReference type="AlphaFoldDB" id="A0A1F6ND99"/>
<evidence type="ECO:0000313" key="2">
    <source>
        <dbReference type="Proteomes" id="UP000176300"/>
    </source>
</evidence>
<comment type="caution">
    <text evidence="1">The sequence shown here is derived from an EMBL/GenBank/DDBJ whole genome shotgun (WGS) entry which is preliminary data.</text>
</comment>
<evidence type="ECO:0000313" key="1">
    <source>
        <dbReference type="EMBL" id="OGH81917.1"/>
    </source>
</evidence>
<dbReference type="Gene3D" id="1.10.10.10">
    <property type="entry name" value="Winged helix-like DNA-binding domain superfamily/Winged helix DNA-binding domain"/>
    <property type="match status" value="1"/>
</dbReference>
<gene>
    <name evidence="1" type="ORF">A2373_04370</name>
</gene>
<dbReference type="InterPro" id="IPR036388">
    <property type="entry name" value="WH-like_DNA-bd_sf"/>
</dbReference>
<organism evidence="1 2">
    <name type="scientific">Candidatus Magasanikbacteria bacterium RIFOXYB1_FULL_40_15</name>
    <dbReference type="NCBI Taxonomy" id="1798697"/>
    <lineage>
        <taxon>Bacteria</taxon>
        <taxon>Candidatus Magasanikiibacteriota</taxon>
    </lineage>
</organism>
<protein>
    <submittedName>
        <fullName evidence="1">Uncharacterized protein</fullName>
    </submittedName>
</protein>
<reference evidence="1 2" key="1">
    <citation type="journal article" date="2016" name="Nat. Commun.">
        <title>Thousands of microbial genomes shed light on interconnected biogeochemical processes in an aquifer system.</title>
        <authorList>
            <person name="Anantharaman K."/>
            <person name="Brown C.T."/>
            <person name="Hug L.A."/>
            <person name="Sharon I."/>
            <person name="Castelle C.J."/>
            <person name="Probst A.J."/>
            <person name="Thomas B.C."/>
            <person name="Singh A."/>
            <person name="Wilkins M.J."/>
            <person name="Karaoz U."/>
            <person name="Brodie E.L."/>
            <person name="Williams K.H."/>
            <person name="Hubbard S.S."/>
            <person name="Banfield J.F."/>
        </authorList>
    </citation>
    <scope>NUCLEOTIDE SEQUENCE [LARGE SCALE GENOMIC DNA]</scope>
</reference>
<dbReference type="EMBL" id="MFQS01000054">
    <property type="protein sequence ID" value="OGH81917.1"/>
    <property type="molecule type" value="Genomic_DNA"/>
</dbReference>
<accession>A0A1F6ND99</accession>
<proteinExistence type="predicted"/>
<sequence length="226" mass="26473">MKVEKINAIKLRKLGKSYNEISKSLKIPKSTLSYWLRDIVLSKKAKTRIENRVYEKSVKALIRRNKEQTVFAKERAKEIREKAAKEVKKIRENDLFLVGISLYWGEGYKKGAEGSIWKCVDFTNSDSTMVMMMMRFFREICKVEEDKMRVQVILHRNLSGNKAVEYWSRVTGIKKDQFMKVSRSLSSASKGKSKNILKYGTIHLRVYNTKLFYKLIGWIDGLKKQI</sequence>
<dbReference type="Proteomes" id="UP000176300">
    <property type="component" value="Unassembled WGS sequence"/>
</dbReference>
<name>A0A1F6ND99_9BACT</name>